<dbReference type="GO" id="GO:0003677">
    <property type="term" value="F:DNA binding"/>
    <property type="evidence" value="ECO:0007669"/>
    <property type="project" value="UniProtKB-KW"/>
</dbReference>
<dbReference type="NCBIfam" id="TIGR02249">
    <property type="entry name" value="integrase_gron"/>
    <property type="match status" value="1"/>
</dbReference>
<dbReference type="InterPro" id="IPR002104">
    <property type="entry name" value="Integrase_catalytic"/>
</dbReference>
<dbReference type="Gene3D" id="1.10.150.130">
    <property type="match status" value="1"/>
</dbReference>
<organism evidence="6 7">
    <name type="scientific">Desulfosarcina ovata subsp. ovata</name>
    <dbReference type="NCBI Taxonomy" id="2752305"/>
    <lineage>
        <taxon>Bacteria</taxon>
        <taxon>Pseudomonadati</taxon>
        <taxon>Thermodesulfobacteriota</taxon>
        <taxon>Desulfobacteria</taxon>
        <taxon>Desulfobacterales</taxon>
        <taxon>Desulfosarcinaceae</taxon>
        <taxon>Desulfosarcina</taxon>
    </lineage>
</organism>
<feature type="domain" description="Tyr recombinase" evidence="5">
    <location>
        <begin position="124"/>
        <end position="337"/>
    </location>
</feature>
<dbReference type="InterPro" id="IPR011010">
    <property type="entry name" value="DNA_brk_join_enz"/>
</dbReference>
<keyword evidence="3" id="KW-0238">DNA-binding</keyword>
<keyword evidence="2" id="KW-0229">DNA integration</keyword>
<comment type="similarity">
    <text evidence="1">Belongs to the 'phage' integrase family.</text>
</comment>
<dbReference type="InterPro" id="IPR004107">
    <property type="entry name" value="Integrase_SAM-like_N"/>
</dbReference>
<name>A0A5K8A3Z8_9BACT</name>
<evidence type="ECO:0000256" key="3">
    <source>
        <dbReference type="ARBA" id="ARBA00023125"/>
    </source>
</evidence>
<dbReference type="Gene3D" id="1.10.443.10">
    <property type="entry name" value="Intergrase catalytic core"/>
    <property type="match status" value="1"/>
</dbReference>
<dbReference type="Pfam" id="PF13495">
    <property type="entry name" value="Phage_int_SAM_4"/>
    <property type="match status" value="1"/>
</dbReference>
<evidence type="ECO:0000256" key="2">
    <source>
        <dbReference type="ARBA" id="ARBA00022908"/>
    </source>
</evidence>
<sequence length="351" mass="40483">MATPLKSSTLQRPESAIDTDRTGLKPRLLDQVRDVIRCKHYSIRTENTYTEWVRRYILFHNKRHPKDLNEKHISAFLTHLAVNRKVTSSTQNQALCALVFLYRQVLKMDLGNFENVIRAKKPSKLPVVFTCEEVRQILLQLNGVHWLMGQLLYGAGLRVMECVRLRVKDVDFGYHQIVVRDGKGHKDRVTMLPKIIVDELKRHLQRVKKIHETDLADGFGAVYLPYALERKYRNANRSWPWQYVFQASRRSIDPRTGIERRHHISETVPQRAIRSAIRKSGITKAGSCHSLRHSFATHLLESGYDIRTVQELLGHKDVSTTMIYTHVLNRGGKGVQSPGDTLFNKESMASV</sequence>
<dbReference type="InterPro" id="IPR010998">
    <property type="entry name" value="Integrase_recombinase_N"/>
</dbReference>
<dbReference type="PANTHER" id="PTHR30349">
    <property type="entry name" value="PHAGE INTEGRASE-RELATED"/>
    <property type="match status" value="1"/>
</dbReference>
<dbReference type="InterPro" id="IPR011946">
    <property type="entry name" value="Integrase_integron-type"/>
</dbReference>
<evidence type="ECO:0000256" key="1">
    <source>
        <dbReference type="ARBA" id="ARBA00008857"/>
    </source>
</evidence>
<dbReference type="InterPro" id="IPR013762">
    <property type="entry name" value="Integrase-like_cat_sf"/>
</dbReference>
<dbReference type="Pfam" id="PF00589">
    <property type="entry name" value="Phage_integrase"/>
    <property type="match status" value="1"/>
</dbReference>
<evidence type="ECO:0000313" key="7">
    <source>
        <dbReference type="Proteomes" id="UP000422108"/>
    </source>
</evidence>
<evidence type="ECO:0000313" key="6">
    <source>
        <dbReference type="EMBL" id="BBO87010.1"/>
    </source>
</evidence>
<keyword evidence="4" id="KW-0233">DNA recombination</keyword>
<dbReference type="InterPro" id="IPR050090">
    <property type="entry name" value="Tyrosine_recombinase_XerCD"/>
</dbReference>
<evidence type="ECO:0000259" key="5">
    <source>
        <dbReference type="PROSITE" id="PS51898"/>
    </source>
</evidence>
<gene>
    <name evidence="6" type="ORF">DSCOOX_01900</name>
</gene>
<dbReference type="GO" id="GO:0015074">
    <property type="term" value="P:DNA integration"/>
    <property type="evidence" value="ECO:0007669"/>
    <property type="project" value="UniProtKB-KW"/>
</dbReference>
<dbReference type="PANTHER" id="PTHR30349:SF64">
    <property type="entry name" value="PROPHAGE INTEGRASE INTD-RELATED"/>
    <property type="match status" value="1"/>
</dbReference>
<reference evidence="6 7" key="1">
    <citation type="submission" date="2019-11" db="EMBL/GenBank/DDBJ databases">
        <title>Comparative genomics of hydrocarbon-degrading Desulfosarcina strains.</title>
        <authorList>
            <person name="Watanabe M."/>
            <person name="Kojima H."/>
            <person name="Fukui M."/>
        </authorList>
    </citation>
    <scope>NUCLEOTIDE SEQUENCE [LARGE SCALE GENOMIC DNA]</scope>
    <source>
        <strain evidence="7">oXyS1</strain>
    </source>
</reference>
<dbReference type="SUPFAM" id="SSF56349">
    <property type="entry name" value="DNA breaking-rejoining enzymes"/>
    <property type="match status" value="1"/>
</dbReference>
<dbReference type="PROSITE" id="PS51898">
    <property type="entry name" value="TYR_RECOMBINASE"/>
    <property type="match status" value="1"/>
</dbReference>
<keyword evidence="7" id="KW-1185">Reference proteome</keyword>
<protein>
    <submittedName>
        <fullName evidence="6">Integron integrase</fullName>
    </submittedName>
</protein>
<dbReference type="EMBL" id="AP021879">
    <property type="protein sequence ID" value="BBO87010.1"/>
    <property type="molecule type" value="Genomic_DNA"/>
</dbReference>
<dbReference type="CDD" id="cd01193">
    <property type="entry name" value="INT_IntI_C"/>
    <property type="match status" value="1"/>
</dbReference>
<accession>A0A5K8A3Z8</accession>
<dbReference type="AlphaFoldDB" id="A0A5K8A3Z8"/>
<dbReference type="Proteomes" id="UP000422108">
    <property type="component" value="Chromosome"/>
</dbReference>
<proteinExistence type="inferred from homology"/>
<dbReference type="GO" id="GO:0006310">
    <property type="term" value="P:DNA recombination"/>
    <property type="evidence" value="ECO:0007669"/>
    <property type="project" value="UniProtKB-KW"/>
</dbReference>
<evidence type="ECO:0000256" key="4">
    <source>
        <dbReference type="ARBA" id="ARBA00023172"/>
    </source>
</evidence>